<dbReference type="InterPro" id="IPR000847">
    <property type="entry name" value="LysR_HTH_N"/>
</dbReference>
<proteinExistence type="inferred from homology"/>
<name>A0A0M2RCS8_9PROT</name>
<dbReference type="SUPFAM" id="SSF46785">
    <property type="entry name" value="Winged helix' DNA-binding domain"/>
    <property type="match status" value="1"/>
</dbReference>
<protein>
    <recommendedName>
        <fullName evidence="5">HTH lysR-type domain-containing protein</fullName>
    </recommendedName>
</protein>
<dbReference type="Pfam" id="PF00126">
    <property type="entry name" value="HTH_1"/>
    <property type="match status" value="1"/>
</dbReference>
<dbReference type="GO" id="GO:0003700">
    <property type="term" value="F:DNA-binding transcription factor activity"/>
    <property type="evidence" value="ECO:0007669"/>
    <property type="project" value="InterPro"/>
</dbReference>
<dbReference type="Pfam" id="PF03466">
    <property type="entry name" value="LysR_substrate"/>
    <property type="match status" value="1"/>
</dbReference>
<comment type="caution">
    <text evidence="6">The sequence shown here is derived from an EMBL/GenBank/DDBJ whole genome shotgun (WGS) entry which is preliminary data.</text>
</comment>
<dbReference type="InterPro" id="IPR050176">
    <property type="entry name" value="LTTR"/>
</dbReference>
<evidence type="ECO:0000313" key="6">
    <source>
        <dbReference type="EMBL" id="KKJ77810.1"/>
    </source>
</evidence>
<dbReference type="InterPro" id="IPR036388">
    <property type="entry name" value="WH-like_DNA-bd_sf"/>
</dbReference>
<keyword evidence="4" id="KW-0804">Transcription</keyword>
<dbReference type="GO" id="GO:0003677">
    <property type="term" value="F:DNA binding"/>
    <property type="evidence" value="ECO:0007669"/>
    <property type="project" value="UniProtKB-KW"/>
</dbReference>
<keyword evidence="3" id="KW-0238">DNA-binding</keyword>
<comment type="similarity">
    <text evidence="1">Belongs to the LysR transcriptional regulatory family.</text>
</comment>
<dbReference type="AlphaFoldDB" id="A0A0M2RCS8"/>
<evidence type="ECO:0000313" key="7">
    <source>
        <dbReference type="Proteomes" id="UP000034491"/>
    </source>
</evidence>
<evidence type="ECO:0000256" key="1">
    <source>
        <dbReference type="ARBA" id="ARBA00009437"/>
    </source>
</evidence>
<evidence type="ECO:0000256" key="2">
    <source>
        <dbReference type="ARBA" id="ARBA00023015"/>
    </source>
</evidence>
<dbReference type="PANTHER" id="PTHR30579">
    <property type="entry name" value="TRANSCRIPTIONAL REGULATOR"/>
    <property type="match status" value="1"/>
</dbReference>
<dbReference type="PANTHER" id="PTHR30579:SF7">
    <property type="entry name" value="HTH-TYPE TRANSCRIPTIONAL REGULATOR LRHA-RELATED"/>
    <property type="match status" value="1"/>
</dbReference>
<dbReference type="EMBL" id="LANI01000003">
    <property type="protein sequence ID" value="KKJ77810.1"/>
    <property type="molecule type" value="Genomic_DNA"/>
</dbReference>
<feature type="domain" description="HTH lysR-type" evidence="5">
    <location>
        <begin position="17"/>
        <end position="75"/>
    </location>
</feature>
<dbReference type="PROSITE" id="PS50931">
    <property type="entry name" value="HTH_LYSR"/>
    <property type="match status" value="1"/>
</dbReference>
<evidence type="ECO:0000256" key="3">
    <source>
        <dbReference type="ARBA" id="ARBA00023125"/>
    </source>
</evidence>
<organism evidence="6 7">
    <name type="scientific">Kiloniella litopenaei</name>
    <dbReference type="NCBI Taxonomy" id="1549748"/>
    <lineage>
        <taxon>Bacteria</taxon>
        <taxon>Pseudomonadati</taxon>
        <taxon>Pseudomonadota</taxon>
        <taxon>Alphaproteobacteria</taxon>
        <taxon>Rhodospirillales</taxon>
        <taxon>Kiloniellaceae</taxon>
        <taxon>Kiloniella</taxon>
    </lineage>
</organism>
<evidence type="ECO:0000256" key="4">
    <source>
        <dbReference type="ARBA" id="ARBA00023163"/>
    </source>
</evidence>
<sequence length="295" mass="32930">MEMVYCDYKNRNMRFIMDLNALKSFVMVAEALNFTKVAERRNTVQSAISSHVTKLESELDRTLIIRGRGQSMSLTPEGEALAVYARRLLSLAHEARETIQTSRSRRIVRLGTTVTLAMSIVSDVLAAYATERTNVQIHIQCDRSEALLSRLGANEIDIAFMMDQGEPKNRAFVHSQPLAWVSGENFQLRSSDDVPLAFLSDGRDLRRYALEALDTVGRKGHVSHLSPHPIGVRAFVQAGLALTIMPMLCLSPPLQIASTDLNLPPLSQVALSAYTKSPHNQDINLLIEMLKKRLM</sequence>
<dbReference type="InterPro" id="IPR005119">
    <property type="entry name" value="LysR_subst-bd"/>
</dbReference>
<evidence type="ECO:0000259" key="5">
    <source>
        <dbReference type="PROSITE" id="PS50931"/>
    </source>
</evidence>
<dbReference type="STRING" id="1549748.WH95_05100"/>
<gene>
    <name evidence="6" type="ORF">WH95_05100</name>
</gene>
<reference evidence="6 7" key="1">
    <citation type="submission" date="2015-03" db="EMBL/GenBank/DDBJ databases">
        <title>Genome sequence of Kiloniella sp. P1-1, isolated from the gut microflora of Pacific white shrimp, Penaeus vannamei.</title>
        <authorList>
            <person name="Shao Z."/>
            <person name="Wang L."/>
            <person name="Li X."/>
        </authorList>
    </citation>
    <scope>NUCLEOTIDE SEQUENCE [LARGE SCALE GENOMIC DNA]</scope>
    <source>
        <strain evidence="6 7">P1-1</strain>
    </source>
</reference>
<dbReference type="OrthoDB" id="9789529at2"/>
<keyword evidence="2" id="KW-0805">Transcription regulation</keyword>
<dbReference type="SUPFAM" id="SSF53850">
    <property type="entry name" value="Periplasmic binding protein-like II"/>
    <property type="match status" value="1"/>
</dbReference>
<dbReference type="Gene3D" id="3.40.190.10">
    <property type="entry name" value="Periplasmic binding protein-like II"/>
    <property type="match status" value="2"/>
</dbReference>
<keyword evidence="7" id="KW-1185">Reference proteome</keyword>
<dbReference type="Proteomes" id="UP000034491">
    <property type="component" value="Unassembled WGS sequence"/>
</dbReference>
<dbReference type="Gene3D" id="1.10.10.10">
    <property type="entry name" value="Winged helix-like DNA-binding domain superfamily/Winged helix DNA-binding domain"/>
    <property type="match status" value="1"/>
</dbReference>
<accession>A0A0M2RCS8</accession>
<dbReference type="InterPro" id="IPR036390">
    <property type="entry name" value="WH_DNA-bd_sf"/>
</dbReference>